<gene>
    <name evidence="1" type="ORF">H9697_00765</name>
</gene>
<dbReference type="SUPFAM" id="SSF54171">
    <property type="entry name" value="DNA-binding domain"/>
    <property type="match status" value="1"/>
</dbReference>
<dbReference type="Proteomes" id="UP000823902">
    <property type="component" value="Unassembled WGS sequence"/>
</dbReference>
<organism evidence="1 2">
    <name type="scientific">Candidatus Mediterraneibacter faecavium</name>
    <dbReference type="NCBI Taxonomy" id="2838668"/>
    <lineage>
        <taxon>Bacteria</taxon>
        <taxon>Bacillati</taxon>
        <taxon>Bacillota</taxon>
        <taxon>Clostridia</taxon>
        <taxon>Lachnospirales</taxon>
        <taxon>Lachnospiraceae</taxon>
        <taxon>Mediterraneibacter</taxon>
    </lineage>
</organism>
<protein>
    <recommendedName>
        <fullName evidence="3">AP2/ERF domain-containing protein</fullName>
    </recommendedName>
</protein>
<dbReference type="EMBL" id="DWVY01000004">
    <property type="protein sequence ID" value="HJC73475.1"/>
    <property type="molecule type" value="Genomic_DNA"/>
</dbReference>
<proteinExistence type="predicted"/>
<evidence type="ECO:0008006" key="3">
    <source>
        <dbReference type="Google" id="ProtNLM"/>
    </source>
</evidence>
<evidence type="ECO:0000313" key="1">
    <source>
        <dbReference type="EMBL" id="HJC73475.1"/>
    </source>
</evidence>
<sequence length="187" mass="21791">MDLTGRRFGRLTAVEPTGRRNSKGSVYWRCICDCGGEAEYTEDMLVHGRYLSCGCLKKENQKKIAGQLHRIDGTCIEILENRKYRRDNTSGFRGVFRLKSGRYRADIGFKGKRFYIGTFDKYEDAVAARLDAEKMIHEGFIEAYHKWKEMREARRQEDPGWEERHPFVFEVRKENGSLGVYTTAGKR</sequence>
<dbReference type="InterPro" id="IPR016177">
    <property type="entry name" value="DNA-bd_dom_sf"/>
</dbReference>
<dbReference type="GO" id="GO:0003677">
    <property type="term" value="F:DNA binding"/>
    <property type="evidence" value="ECO:0007669"/>
    <property type="project" value="InterPro"/>
</dbReference>
<evidence type="ECO:0000313" key="2">
    <source>
        <dbReference type="Proteomes" id="UP000823902"/>
    </source>
</evidence>
<dbReference type="AlphaFoldDB" id="A0A9D2Q8Q1"/>
<dbReference type="Gene3D" id="3.30.730.10">
    <property type="entry name" value="AP2/ERF domain"/>
    <property type="match status" value="1"/>
</dbReference>
<reference evidence="1" key="2">
    <citation type="submission" date="2021-04" db="EMBL/GenBank/DDBJ databases">
        <authorList>
            <person name="Gilroy R."/>
        </authorList>
    </citation>
    <scope>NUCLEOTIDE SEQUENCE</scope>
    <source>
        <strain evidence="1">CHK196-7946</strain>
    </source>
</reference>
<accession>A0A9D2Q8Q1</accession>
<dbReference type="InterPro" id="IPR036955">
    <property type="entry name" value="AP2/ERF_dom_sf"/>
</dbReference>
<comment type="caution">
    <text evidence="1">The sequence shown here is derived from an EMBL/GenBank/DDBJ whole genome shotgun (WGS) entry which is preliminary data.</text>
</comment>
<dbReference type="GO" id="GO:0003700">
    <property type="term" value="F:DNA-binding transcription factor activity"/>
    <property type="evidence" value="ECO:0007669"/>
    <property type="project" value="InterPro"/>
</dbReference>
<reference evidence="1" key="1">
    <citation type="journal article" date="2021" name="PeerJ">
        <title>Extensive microbial diversity within the chicken gut microbiome revealed by metagenomics and culture.</title>
        <authorList>
            <person name="Gilroy R."/>
            <person name="Ravi A."/>
            <person name="Getino M."/>
            <person name="Pursley I."/>
            <person name="Horton D.L."/>
            <person name="Alikhan N.F."/>
            <person name="Baker D."/>
            <person name="Gharbi K."/>
            <person name="Hall N."/>
            <person name="Watson M."/>
            <person name="Adriaenssens E.M."/>
            <person name="Foster-Nyarko E."/>
            <person name="Jarju S."/>
            <person name="Secka A."/>
            <person name="Antonio M."/>
            <person name="Oren A."/>
            <person name="Chaudhuri R.R."/>
            <person name="La Ragione R."/>
            <person name="Hildebrand F."/>
            <person name="Pallen M.J."/>
        </authorList>
    </citation>
    <scope>NUCLEOTIDE SEQUENCE</scope>
    <source>
        <strain evidence="1">CHK196-7946</strain>
    </source>
</reference>
<name>A0A9D2Q8Q1_9FIRM</name>